<gene>
    <name evidence="1" type="ORF">pVAPN1572_0391</name>
</gene>
<organism evidence="1">
    <name type="scientific">Rhodococcus hoagii</name>
    <name type="common">Corynebacterium equii</name>
    <dbReference type="NCBI Taxonomy" id="43767"/>
    <lineage>
        <taxon>Bacteria</taxon>
        <taxon>Bacillati</taxon>
        <taxon>Actinomycetota</taxon>
        <taxon>Actinomycetes</taxon>
        <taxon>Mycobacteriales</taxon>
        <taxon>Nocardiaceae</taxon>
        <taxon>Prescottella</taxon>
    </lineage>
</organism>
<dbReference type="EMBL" id="KX443401">
    <property type="protein sequence ID" value="ARX60078.1"/>
    <property type="molecule type" value="Genomic_DNA"/>
</dbReference>
<protein>
    <submittedName>
        <fullName evidence="1">Uncharacterized protein</fullName>
    </submittedName>
</protein>
<keyword evidence="1" id="KW-0614">Plasmid</keyword>
<reference evidence="1" key="1">
    <citation type="journal article" date="2017" name="Genome Biol. Evol.">
        <title>Comparative Genomics of Rhodococcus equi Virulence Plasmids Indicates Host-Driven Evolution of the vap Pathogenicity Island.</title>
        <authorList>
            <person name="MacArthur I."/>
            <person name="Anastasi E."/>
            <person name="Alvarez S."/>
            <person name="Scortti M."/>
            <person name="Vazquez-Boland J.A."/>
        </authorList>
    </citation>
    <scope>NUCLEOTIDE SEQUENCE</scope>
    <source>
        <strain evidence="1">PAM1572</strain>
        <plasmid evidence="1">pVAPN1572</plasmid>
    </source>
</reference>
<proteinExistence type="predicted"/>
<geneLocation type="plasmid" evidence="1">
    <name>pVAPN1572</name>
</geneLocation>
<dbReference type="AlphaFoldDB" id="A0A1Z1UX74"/>
<name>A0A1Z1UX74_RHOHA</name>
<sequence length="31" mass="3148">MDQGAGQQSLALPFSVVSSIPGRETSLRSAG</sequence>
<accession>A0A1Z1UX74</accession>
<evidence type="ECO:0000313" key="1">
    <source>
        <dbReference type="EMBL" id="ARX60078.1"/>
    </source>
</evidence>